<organism evidence="2 3">
    <name type="scientific">Streptomyces griseorubiginosus</name>
    <dbReference type="NCBI Taxonomy" id="67304"/>
    <lineage>
        <taxon>Bacteria</taxon>
        <taxon>Bacillati</taxon>
        <taxon>Actinomycetota</taxon>
        <taxon>Actinomycetes</taxon>
        <taxon>Kitasatosporales</taxon>
        <taxon>Streptomycetaceae</taxon>
        <taxon>Streptomyces</taxon>
    </lineage>
</organism>
<dbReference type="InterPro" id="IPR025164">
    <property type="entry name" value="Toastrack_DUF4097"/>
</dbReference>
<evidence type="ECO:0000313" key="2">
    <source>
        <dbReference type="EMBL" id="AYC43767.1"/>
    </source>
</evidence>
<gene>
    <name evidence="2" type="ORF">DWG14_08075</name>
</gene>
<evidence type="ECO:0000313" key="3">
    <source>
        <dbReference type="Proteomes" id="UP000265765"/>
    </source>
</evidence>
<dbReference type="Proteomes" id="UP000265765">
    <property type="component" value="Chromosome"/>
</dbReference>
<dbReference type="AlphaFoldDB" id="A0AAI8L928"/>
<sequence>MAGREWGNRRGMKPLPVRRSTSLVALLALLPLAAACGGHDGGTGAHAPRSLRGAAGQQVVIATDNGLRLRPADGDQVTVDDRVDEHWSHHDDVWTLDLTCDGRAADDRDCPRMPYVEIPDGVRVTATARNAGVDVAGVTATLDITTVNGDVTLTRSGREGADVRLSTRNGSVRATGVAAHRLYAATTNGDVVLGCAAVPTGVTATTVNGSVAVTVPHDSPAYRVAASTDNGRATVAVPVRRPDRNHAMTLTTVNGDVTAHRD</sequence>
<protein>
    <recommendedName>
        <fullName evidence="1">DUF4097 domain-containing protein</fullName>
    </recommendedName>
</protein>
<evidence type="ECO:0000259" key="1">
    <source>
        <dbReference type="Pfam" id="PF13349"/>
    </source>
</evidence>
<name>A0AAI8L928_9ACTN</name>
<proteinExistence type="predicted"/>
<accession>A0AAI8L928</accession>
<dbReference type="KEGG" id="sge:DWG14_08075"/>
<reference evidence="2 3" key="1">
    <citation type="submission" date="2018-09" db="EMBL/GenBank/DDBJ databases">
        <title>Production of Trimethoprim by Streptomyces sp. 3E-1.</title>
        <authorList>
            <person name="Kang H.J."/>
            <person name="Kim S.B."/>
        </authorList>
    </citation>
    <scope>NUCLEOTIDE SEQUENCE [LARGE SCALE GENOMIC DNA]</scope>
    <source>
        <strain evidence="2 3">3E-1</strain>
    </source>
</reference>
<dbReference type="EMBL" id="CP032427">
    <property type="protein sequence ID" value="AYC43767.1"/>
    <property type="molecule type" value="Genomic_DNA"/>
</dbReference>
<dbReference type="Pfam" id="PF13349">
    <property type="entry name" value="DUF4097"/>
    <property type="match status" value="1"/>
</dbReference>
<feature type="domain" description="DUF4097" evidence="1">
    <location>
        <begin position="139"/>
        <end position="237"/>
    </location>
</feature>